<dbReference type="Proteomes" id="UP001359559">
    <property type="component" value="Unassembled WGS sequence"/>
</dbReference>
<evidence type="ECO:0000256" key="1">
    <source>
        <dbReference type="SAM" id="MobiDB-lite"/>
    </source>
</evidence>
<dbReference type="InterPro" id="IPR036047">
    <property type="entry name" value="F-box-like_dom_sf"/>
</dbReference>
<dbReference type="EMBL" id="JAYKXN010000002">
    <property type="protein sequence ID" value="KAK7311665.1"/>
    <property type="molecule type" value="Genomic_DNA"/>
</dbReference>
<feature type="domain" description="F-box" evidence="2">
    <location>
        <begin position="92"/>
        <end position="146"/>
    </location>
</feature>
<protein>
    <recommendedName>
        <fullName evidence="2">F-box domain-containing protein</fullName>
    </recommendedName>
</protein>
<keyword evidence="4" id="KW-1185">Reference proteome</keyword>
<feature type="region of interest" description="Disordered" evidence="1">
    <location>
        <begin position="73"/>
        <end position="94"/>
    </location>
</feature>
<evidence type="ECO:0000313" key="3">
    <source>
        <dbReference type="EMBL" id="KAK7311665.1"/>
    </source>
</evidence>
<gene>
    <name evidence="3" type="ORF">RJT34_09948</name>
</gene>
<organism evidence="3 4">
    <name type="scientific">Clitoria ternatea</name>
    <name type="common">Butterfly pea</name>
    <dbReference type="NCBI Taxonomy" id="43366"/>
    <lineage>
        <taxon>Eukaryota</taxon>
        <taxon>Viridiplantae</taxon>
        <taxon>Streptophyta</taxon>
        <taxon>Embryophyta</taxon>
        <taxon>Tracheophyta</taxon>
        <taxon>Spermatophyta</taxon>
        <taxon>Magnoliopsida</taxon>
        <taxon>eudicotyledons</taxon>
        <taxon>Gunneridae</taxon>
        <taxon>Pentapetalae</taxon>
        <taxon>rosids</taxon>
        <taxon>fabids</taxon>
        <taxon>Fabales</taxon>
        <taxon>Fabaceae</taxon>
        <taxon>Papilionoideae</taxon>
        <taxon>50 kb inversion clade</taxon>
        <taxon>NPAAA clade</taxon>
        <taxon>indigoferoid/millettioid clade</taxon>
        <taxon>Phaseoleae</taxon>
        <taxon>Clitoria</taxon>
    </lineage>
</organism>
<proteinExistence type="predicted"/>
<dbReference type="Pfam" id="PF24758">
    <property type="entry name" value="LRR_At5g56370"/>
    <property type="match status" value="1"/>
</dbReference>
<dbReference type="Gene3D" id="1.20.1280.50">
    <property type="match status" value="1"/>
</dbReference>
<dbReference type="PANTHER" id="PTHR32212">
    <property type="entry name" value="CYCLIN-LIKE F-BOX"/>
    <property type="match status" value="1"/>
</dbReference>
<dbReference type="InterPro" id="IPR032675">
    <property type="entry name" value="LRR_dom_sf"/>
</dbReference>
<dbReference type="AlphaFoldDB" id="A0AAN9K5I6"/>
<dbReference type="Gene3D" id="3.80.10.10">
    <property type="entry name" value="Ribonuclease Inhibitor"/>
    <property type="match status" value="1"/>
</dbReference>
<dbReference type="InterPro" id="IPR001810">
    <property type="entry name" value="F-box_dom"/>
</dbReference>
<dbReference type="SUPFAM" id="SSF52047">
    <property type="entry name" value="RNI-like"/>
    <property type="match status" value="1"/>
</dbReference>
<dbReference type="InterPro" id="IPR055411">
    <property type="entry name" value="LRR_FXL15/At3g58940/PEG3-like"/>
</dbReference>
<dbReference type="PROSITE" id="PS50181">
    <property type="entry name" value="FBOX"/>
    <property type="match status" value="1"/>
</dbReference>
<dbReference type="PANTHER" id="PTHR32212:SF269">
    <property type="entry name" value="F-BOX_RNI_FBD-LIKE DOMAIN PROTEIN"/>
    <property type="match status" value="1"/>
</dbReference>
<dbReference type="Pfam" id="PF00646">
    <property type="entry name" value="F-box"/>
    <property type="match status" value="1"/>
</dbReference>
<reference evidence="3 4" key="1">
    <citation type="submission" date="2024-01" db="EMBL/GenBank/DDBJ databases">
        <title>The genomes of 5 underutilized Papilionoideae crops provide insights into root nodulation and disease resistance.</title>
        <authorList>
            <person name="Yuan L."/>
        </authorList>
    </citation>
    <scope>NUCLEOTIDE SEQUENCE [LARGE SCALE GENOMIC DNA]</scope>
    <source>
        <strain evidence="3">LY-2023</strain>
        <tissue evidence="3">Leaf</tissue>
    </source>
</reference>
<comment type="caution">
    <text evidence="3">The sequence shown here is derived from an EMBL/GenBank/DDBJ whole genome shotgun (WGS) entry which is preliminary data.</text>
</comment>
<name>A0AAN9K5I6_CLITE</name>
<feature type="region of interest" description="Disordered" evidence="1">
    <location>
        <begin position="1"/>
        <end position="21"/>
    </location>
</feature>
<evidence type="ECO:0000313" key="4">
    <source>
        <dbReference type="Proteomes" id="UP001359559"/>
    </source>
</evidence>
<evidence type="ECO:0000259" key="2">
    <source>
        <dbReference type="PROSITE" id="PS50181"/>
    </source>
</evidence>
<accession>A0AAN9K5I6</accession>
<dbReference type="SUPFAM" id="SSF81383">
    <property type="entry name" value="F-box domain"/>
    <property type="match status" value="1"/>
</dbReference>
<sequence>MGPREIKISTLPPALGSTKERNSCYPSPLSLPFKQNQGLYPLVSFPSRILIHFLILPIHSYFSRTFSLFIPHNPPNPHKMKRRRKHSESENQDRLSDLPDSLLLHILSFLHAKHAVRTCILSTRWKHLWKHLPTLILHSSDFWTFKTFTKFVSRLLSLRDGSSAINDLDFERHGCIEPQLLKRIVKYAVSHNVQRLGISVKCDISHFPPCIFSCRTLTSLKLSVCPRGYIYGSTLFPKSLNLTALTSLHLQHFTFCKGDNDRAEPFSACNKLNHLIIDHCNVRDALTLCISSDSLVSLTMRSDHSKDFFKIELDTPNLRDFAFSGTPYQQLLGKNVSSLEQVNVDAEIWSTSLESPLILLSWLLELANIKSLTVSASTLQVLFLIPDLLKIKLPCLGNLKSLKVKLKPLSPIFSMTLKTAKTWKAALKPSPPPIPDGIVDFLLQNSPSAKVDMINFSR</sequence>